<organism evidence="12 13">
    <name type="scientific">Amniculicola lignicola CBS 123094</name>
    <dbReference type="NCBI Taxonomy" id="1392246"/>
    <lineage>
        <taxon>Eukaryota</taxon>
        <taxon>Fungi</taxon>
        <taxon>Dikarya</taxon>
        <taxon>Ascomycota</taxon>
        <taxon>Pezizomycotina</taxon>
        <taxon>Dothideomycetes</taxon>
        <taxon>Pleosporomycetidae</taxon>
        <taxon>Pleosporales</taxon>
        <taxon>Amniculicolaceae</taxon>
        <taxon>Amniculicola</taxon>
    </lineage>
</organism>
<evidence type="ECO:0000256" key="6">
    <source>
        <dbReference type="ARBA" id="ARBA00022840"/>
    </source>
</evidence>
<dbReference type="Gene3D" id="3.40.50.300">
    <property type="entry name" value="P-loop containing nucleotide triphosphate hydrolases"/>
    <property type="match status" value="2"/>
</dbReference>
<keyword evidence="4 10" id="KW-0812">Transmembrane</keyword>
<evidence type="ECO:0000256" key="8">
    <source>
        <dbReference type="ARBA" id="ARBA00023136"/>
    </source>
</evidence>
<dbReference type="InterPro" id="IPR003439">
    <property type="entry name" value="ABC_transporter-like_ATP-bd"/>
</dbReference>
<dbReference type="OrthoDB" id="245989at2759"/>
<dbReference type="SMART" id="SM00382">
    <property type="entry name" value="AAA"/>
    <property type="match status" value="2"/>
</dbReference>
<feature type="transmembrane region" description="Helical" evidence="10">
    <location>
        <begin position="1059"/>
        <end position="1078"/>
    </location>
</feature>
<feature type="transmembrane region" description="Helical" evidence="10">
    <location>
        <begin position="1297"/>
        <end position="1318"/>
    </location>
</feature>
<sequence>MTLLFRNLSVHGYGSYLDYQKTFGNYPLVYLARLVDIVRGRKRERIDILRTVEGLLNEGETLMVLGRPGRGCTTLLKILAGQTFGLRVDPSSTLHYAGLQQKDISSKFRGRCVYQAEIDVHFPHLTLRQTLEVAREARVPNGKIKNPEEGSPEEQIAASVGLAKVLDTKIGNDLVPGLSGGERKRTSIAEILTSNTWMQCWDNNTRGLDSATALNFVRFISHLAKQRKTVAVVSLYQASQDIYNLGDKVLLLYEGRQIFFGKATSAKTYFETLGFVCPQRSNDADFLTAVTQPQERQIRKGYEGRAPQTPDDFAASWQQSSERVQLLPTSSPYMIPLSSQISLLSVRALRRIHQDLAALVGSIVGNTVVSIILGSMFYNLDSTTDSFLGRTVIIFFGVVLNCNIGAFEGTLLWEHRSIVEKHHRYGFYQPVAEAISSMLVDLPNKLLMTVAVNTPYYFLAHLRRTPEAFFTYLLFSFVAILMGSMLWRAAGAMSRTLSESQPPGAAVSTLLTLYTGFIIPVPQMKPWLRWFAYINPCFYMYESLLVTEFSGREFTCTKMIPQGQEYLDYKGKHSVCGVQGAIAGSNTILGDAYLLSSFEYHANHKWRNLGIMVAISAFFCGLYLGATQYISLSKSKGEVLVFQKRRMIKNLPQDVEGRPHSINSKIPLPKESSEAPANRSGNVIPGPPNQQPTFLWEDLAFEIPVKNGTKLILEDISGWVNPGTLTALIGQTGAGKTSLLNALAGRVSAGAVAGYVGVDAQFKDRSFTQKIGYAQQQDLHLPTATVREALIFSALLRQPRKFSRQEKINYVNTVIEMLDMEKFADAAIGTPGEGLNIEQRKRLTIGVELAARPELLIFFDEPTSGLDSDTAWSICKLLRKLANNGQAILCTIHQPSGMVLEMFDRLLVLAHGKQVYFGDIGPRSNTLTAYFERSGASPCRTDQNPAEWLLDTLDQSTTDWAVAWAGSPERQRVLEDAALMKTHLASLVDSEGVSGRSVATFAAPFLVQLRLVTMRSILHDWRTPSFLWSKTFTTFFVAFLNGVSVWQSPNSIQGLQNQFFSLFIFFTIFTTHTQLILFRFIDTRTLYEARERPSLTFSWIVFLLSSMIADLPGQTCMAVLTFLSWYYPLGWHNNGGQGSTMGRGGLTFLFVWMYMLWTQSFSHLLGAFSPDAPSGIALAQTMFILSLLFSGLLVSAKALPKFWLFLYRASPMSYYVSGMFATSLSDIMVECSSSELSTLDPPDGQTCGDYLTLYLKSSGMTLINSEAMAGCKICPLGNTNEFLATYNIFHENRWRDMGITIAYVGGNVALAIFFYWLARVPKNVKLRNKGREGA</sequence>
<feature type="transmembrane region" description="Helical" evidence="10">
    <location>
        <begin position="1147"/>
        <end position="1168"/>
    </location>
</feature>
<evidence type="ECO:0000256" key="9">
    <source>
        <dbReference type="SAM" id="MobiDB-lite"/>
    </source>
</evidence>
<dbReference type="Pfam" id="PF06422">
    <property type="entry name" value="PDR_CDR"/>
    <property type="match status" value="1"/>
</dbReference>
<dbReference type="EMBL" id="ML977755">
    <property type="protein sequence ID" value="KAF1992911.1"/>
    <property type="molecule type" value="Genomic_DNA"/>
</dbReference>
<keyword evidence="6" id="KW-0067">ATP-binding</keyword>
<proteinExistence type="inferred from homology"/>
<dbReference type="Pfam" id="PF00005">
    <property type="entry name" value="ABC_tran"/>
    <property type="match status" value="2"/>
</dbReference>
<dbReference type="FunFam" id="3.40.50.300:FF:000054">
    <property type="entry name" value="ABC multidrug transporter atrF"/>
    <property type="match status" value="1"/>
</dbReference>
<gene>
    <name evidence="12" type="ORF">P154DRAFT_557972</name>
</gene>
<keyword evidence="3" id="KW-0813">Transport</keyword>
<name>A0A6A5VYI0_9PLEO</name>
<keyword evidence="8 10" id="KW-0472">Membrane</keyword>
<keyword evidence="5" id="KW-0547">Nucleotide-binding</keyword>
<evidence type="ECO:0000256" key="3">
    <source>
        <dbReference type="ARBA" id="ARBA00022448"/>
    </source>
</evidence>
<dbReference type="PANTHER" id="PTHR19241">
    <property type="entry name" value="ATP-BINDING CASSETTE TRANSPORTER"/>
    <property type="match status" value="1"/>
</dbReference>
<feature type="transmembrane region" description="Helical" evidence="10">
    <location>
        <begin position="356"/>
        <end position="380"/>
    </location>
</feature>
<keyword evidence="7 10" id="KW-1133">Transmembrane helix</keyword>
<feature type="transmembrane region" description="Helical" evidence="10">
    <location>
        <begin position="1025"/>
        <end position="1047"/>
    </location>
</feature>
<feature type="transmembrane region" description="Helical" evidence="10">
    <location>
        <begin position="609"/>
        <end position="626"/>
    </location>
</feature>
<evidence type="ECO:0000256" key="4">
    <source>
        <dbReference type="ARBA" id="ARBA00022692"/>
    </source>
</evidence>
<evidence type="ECO:0000256" key="7">
    <source>
        <dbReference type="ARBA" id="ARBA00022989"/>
    </source>
</evidence>
<evidence type="ECO:0000256" key="10">
    <source>
        <dbReference type="SAM" id="Phobius"/>
    </source>
</evidence>
<feature type="transmembrane region" description="Helical" evidence="10">
    <location>
        <begin position="469"/>
        <end position="490"/>
    </location>
</feature>
<protein>
    <recommendedName>
        <fullName evidence="11">ABC transporter domain-containing protein</fullName>
    </recommendedName>
</protein>
<evidence type="ECO:0000256" key="1">
    <source>
        <dbReference type="ARBA" id="ARBA00004141"/>
    </source>
</evidence>
<feature type="transmembrane region" description="Helical" evidence="10">
    <location>
        <begin position="392"/>
        <end position="413"/>
    </location>
</feature>
<dbReference type="GO" id="GO:0016020">
    <property type="term" value="C:membrane"/>
    <property type="evidence" value="ECO:0007669"/>
    <property type="project" value="UniProtKB-SubCell"/>
</dbReference>
<dbReference type="InterPro" id="IPR010929">
    <property type="entry name" value="PDR_CDR_ABC"/>
</dbReference>
<dbReference type="SUPFAM" id="SSF52540">
    <property type="entry name" value="P-loop containing nucleoside triphosphate hydrolases"/>
    <property type="match status" value="2"/>
</dbReference>
<dbReference type="Proteomes" id="UP000799779">
    <property type="component" value="Unassembled WGS sequence"/>
</dbReference>
<reference evidence="12" key="1">
    <citation type="journal article" date="2020" name="Stud. Mycol.">
        <title>101 Dothideomycetes genomes: a test case for predicting lifestyles and emergence of pathogens.</title>
        <authorList>
            <person name="Haridas S."/>
            <person name="Albert R."/>
            <person name="Binder M."/>
            <person name="Bloem J."/>
            <person name="Labutti K."/>
            <person name="Salamov A."/>
            <person name="Andreopoulos B."/>
            <person name="Baker S."/>
            <person name="Barry K."/>
            <person name="Bills G."/>
            <person name="Bluhm B."/>
            <person name="Cannon C."/>
            <person name="Castanera R."/>
            <person name="Culley D."/>
            <person name="Daum C."/>
            <person name="Ezra D."/>
            <person name="Gonzalez J."/>
            <person name="Henrissat B."/>
            <person name="Kuo A."/>
            <person name="Liang C."/>
            <person name="Lipzen A."/>
            <person name="Lutzoni F."/>
            <person name="Magnuson J."/>
            <person name="Mondo S."/>
            <person name="Nolan M."/>
            <person name="Ohm R."/>
            <person name="Pangilinan J."/>
            <person name="Park H.-J."/>
            <person name="Ramirez L."/>
            <person name="Alfaro M."/>
            <person name="Sun H."/>
            <person name="Tritt A."/>
            <person name="Yoshinaga Y."/>
            <person name="Zwiers L.-H."/>
            <person name="Turgeon B."/>
            <person name="Goodwin S."/>
            <person name="Spatafora J."/>
            <person name="Crous P."/>
            <person name="Grigoriev I."/>
        </authorList>
    </citation>
    <scope>NUCLEOTIDE SEQUENCE</scope>
    <source>
        <strain evidence="12">CBS 123094</strain>
    </source>
</reference>
<accession>A0A6A5VYI0</accession>
<dbReference type="GO" id="GO:0016887">
    <property type="term" value="F:ATP hydrolysis activity"/>
    <property type="evidence" value="ECO:0007669"/>
    <property type="project" value="InterPro"/>
</dbReference>
<evidence type="ECO:0000256" key="5">
    <source>
        <dbReference type="ARBA" id="ARBA00022741"/>
    </source>
</evidence>
<feature type="region of interest" description="Disordered" evidence="9">
    <location>
        <begin position="654"/>
        <end position="688"/>
    </location>
</feature>
<dbReference type="GO" id="GO:0005524">
    <property type="term" value="F:ATP binding"/>
    <property type="evidence" value="ECO:0007669"/>
    <property type="project" value="UniProtKB-KW"/>
</dbReference>
<comment type="subcellular location">
    <subcellularLocation>
        <location evidence="1">Membrane</location>
        <topology evidence="1">Multi-pass membrane protein</topology>
    </subcellularLocation>
</comment>
<feature type="domain" description="ABC transporter" evidence="11">
    <location>
        <begin position="694"/>
        <end position="936"/>
    </location>
</feature>
<feature type="transmembrane region" description="Helical" evidence="10">
    <location>
        <begin position="1099"/>
        <end position="1127"/>
    </location>
</feature>
<dbReference type="InterPro" id="IPR003593">
    <property type="entry name" value="AAA+_ATPase"/>
</dbReference>
<feature type="transmembrane region" description="Helical" evidence="10">
    <location>
        <begin position="1175"/>
        <end position="1196"/>
    </location>
</feature>
<evidence type="ECO:0000313" key="12">
    <source>
        <dbReference type="EMBL" id="KAF1992911.1"/>
    </source>
</evidence>
<feature type="transmembrane region" description="Helical" evidence="10">
    <location>
        <begin position="502"/>
        <end position="521"/>
    </location>
</feature>
<evidence type="ECO:0000259" key="11">
    <source>
        <dbReference type="PROSITE" id="PS50893"/>
    </source>
</evidence>
<keyword evidence="13" id="KW-1185">Reference proteome</keyword>
<evidence type="ECO:0000313" key="13">
    <source>
        <dbReference type="Proteomes" id="UP000799779"/>
    </source>
</evidence>
<dbReference type="PROSITE" id="PS50893">
    <property type="entry name" value="ABC_TRANSPORTER_2"/>
    <property type="match status" value="2"/>
</dbReference>
<dbReference type="InterPro" id="IPR027417">
    <property type="entry name" value="P-loop_NTPase"/>
</dbReference>
<dbReference type="GO" id="GO:0140359">
    <property type="term" value="F:ABC-type transporter activity"/>
    <property type="evidence" value="ECO:0007669"/>
    <property type="project" value="InterPro"/>
</dbReference>
<dbReference type="Pfam" id="PF01061">
    <property type="entry name" value="ABC2_membrane"/>
    <property type="match status" value="2"/>
</dbReference>
<feature type="domain" description="ABC transporter" evidence="11">
    <location>
        <begin position="32"/>
        <end position="279"/>
    </location>
</feature>
<evidence type="ECO:0000256" key="2">
    <source>
        <dbReference type="ARBA" id="ARBA00006012"/>
    </source>
</evidence>
<comment type="similarity">
    <text evidence="2">Belongs to the ABC transporter superfamily. ABCG family. PDR (TC 3.A.1.205) subfamily.</text>
</comment>
<dbReference type="InterPro" id="IPR013525">
    <property type="entry name" value="ABC2_TM"/>
</dbReference>